<feature type="transmembrane region" description="Helical" evidence="7">
    <location>
        <begin position="84"/>
        <end position="103"/>
    </location>
</feature>
<keyword evidence="2" id="KW-1003">Cell membrane</keyword>
<gene>
    <name evidence="8" type="ORF">HKK74_32365</name>
</gene>
<comment type="similarity">
    <text evidence="6">Belongs to the drug/metabolite transporter (DMT) superfamily. Small multidrug resistance (SMR) (TC 2.A.7.1) family.</text>
</comment>
<evidence type="ECO:0000256" key="7">
    <source>
        <dbReference type="SAM" id="Phobius"/>
    </source>
</evidence>
<sequence>MAWILIIVAGLFEVAMALSLKLSRGFTVLYPSLGFVVFAGVSFGLLNLGLKQLEVSTAYAVWVGIGAVGTALAGMLFMDESASPLKIAALTLITVGVVGLNLAGEH</sequence>
<dbReference type="InterPro" id="IPR000390">
    <property type="entry name" value="Small_drug/metabolite_transptr"/>
</dbReference>
<evidence type="ECO:0000256" key="3">
    <source>
        <dbReference type="ARBA" id="ARBA00022692"/>
    </source>
</evidence>
<feature type="transmembrane region" description="Helical" evidence="7">
    <location>
        <begin position="27"/>
        <end position="46"/>
    </location>
</feature>
<dbReference type="SUPFAM" id="SSF103481">
    <property type="entry name" value="Multidrug resistance efflux transporter EmrE"/>
    <property type="match status" value="1"/>
</dbReference>
<dbReference type="InterPro" id="IPR037185">
    <property type="entry name" value="EmrE-like"/>
</dbReference>
<dbReference type="EMBL" id="JABVEC010000037">
    <property type="protein sequence ID" value="MBC6470148.1"/>
    <property type="molecule type" value="Genomic_DNA"/>
</dbReference>
<keyword evidence="4 7" id="KW-1133">Transmembrane helix</keyword>
<evidence type="ECO:0000256" key="4">
    <source>
        <dbReference type="ARBA" id="ARBA00022989"/>
    </source>
</evidence>
<dbReference type="InterPro" id="IPR045324">
    <property type="entry name" value="Small_multidrug_res"/>
</dbReference>
<feature type="transmembrane region" description="Helical" evidence="7">
    <location>
        <begin position="58"/>
        <end position="78"/>
    </location>
</feature>
<dbReference type="PANTHER" id="PTHR30561:SF21">
    <property type="entry name" value="MOLECULAR CHAPERONE"/>
    <property type="match status" value="1"/>
</dbReference>
<comment type="subcellular location">
    <subcellularLocation>
        <location evidence="1 6">Cell membrane</location>
        <topology evidence="1 6">Multi-pass membrane protein</topology>
    </subcellularLocation>
</comment>
<name>A0ABR7LZN7_9ACTN</name>
<organism evidence="8 9">
    <name type="scientific">Actinomadura alba</name>
    <dbReference type="NCBI Taxonomy" id="406431"/>
    <lineage>
        <taxon>Bacteria</taxon>
        <taxon>Bacillati</taxon>
        <taxon>Actinomycetota</taxon>
        <taxon>Actinomycetes</taxon>
        <taxon>Streptosporangiales</taxon>
        <taxon>Thermomonosporaceae</taxon>
        <taxon>Actinomadura</taxon>
    </lineage>
</organism>
<evidence type="ECO:0000256" key="1">
    <source>
        <dbReference type="ARBA" id="ARBA00004651"/>
    </source>
</evidence>
<keyword evidence="3 6" id="KW-0812">Transmembrane</keyword>
<accession>A0ABR7LZN7</accession>
<dbReference type="Gene3D" id="1.10.3730.20">
    <property type="match status" value="1"/>
</dbReference>
<evidence type="ECO:0000313" key="8">
    <source>
        <dbReference type="EMBL" id="MBC6470148.1"/>
    </source>
</evidence>
<dbReference type="PANTHER" id="PTHR30561">
    <property type="entry name" value="SMR FAMILY PROTON-DEPENDENT DRUG EFFLUX TRANSPORTER SUGE"/>
    <property type="match status" value="1"/>
</dbReference>
<keyword evidence="9" id="KW-1185">Reference proteome</keyword>
<dbReference type="RefSeq" id="WP_187247195.1">
    <property type="nucleotide sequence ID" value="NZ_BAAAOK010000009.1"/>
</dbReference>
<protein>
    <submittedName>
        <fullName evidence="8">Multidrug efflux SMR transporter</fullName>
    </submittedName>
</protein>
<reference evidence="8 9" key="1">
    <citation type="submission" date="2020-06" db="EMBL/GenBank/DDBJ databases">
        <title>Actinomadura xiongansis sp. nov., isolated from soil of Baiyangdian.</title>
        <authorList>
            <person name="Zhang X."/>
        </authorList>
    </citation>
    <scope>NUCLEOTIDE SEQUENCE [LARGE SCALE GENOMIC DNA]</scope>
    <source>
        <strain evidence="8 9">HBUM206468</strain>
    </source>
</reference>
<keyword evidence="5 7" id="KW-0472">Membrane</keyword>
<dbReference type="Pfam" id="PF00893">
    <property type="entry name" value="Multi_Drug_Res"/>
    <property type="match status" value="1"/>
</dbReference>
<comment type="caution">
    <text evidence="8">The sequence shown here is derived from an EMBL/GenBank/DDBJ whole genome shotgun (WGS) entry which is preliminary data.</text>
</comment>
<evidence type="ECO:0000256" key="6">
    <source>
        <dbReference type="RuleBase" id="RU003942"/>
    </source>
</evidence>
<evidence type="ECO:0000313" key="9">
    <source>
        <dbReference type="Proteomes" id="UP000805614"/>
    </source>
</evidence>
<evidence type="ECO:0000256" key="2">
    <source>
        <dbReference type="ARBA" id="ARBA00022475"/>
    </source>
</evidence>
<proteinExistence type="inferred from homology"/>
<dbReference type="Proteomes" id="UP000805614">
    <property type="component" value="Unassembled WGS sequence"/>
</dbReference>
<evidence type="ECO:0000256" key="5">
    <source>
        <dbReference type="ARBA" id="ARBA00023136"/>
    </source>
</evidence>